<keyword evidence="4" id="KW-1133">Transmembrane helix</keyword>
<keyword evidence="2" id="KW-0677">Repeat</keyword>
<dbReference type="PANTHER" id="PTHR46093:SF18">
    <property type="entry name" value="FIBRONECTIN TYPE-III DOMAIN-CONTAINING PROTEIN"/>
    <property type="match status" value="1"/>
</dbReference>
<protein>
    <recommendedName>
        <fullName evidence="7">Kelch repeat protein</fullName>
    </recommendedName>
</protein>
<dbReference type="EMBL" id="JAVHJO010000001">
    <property type="protein sequence ID" value="KAK6544630.1"/>
    <property type="molecule type" value="Genomic_DNA"/>
</dbReference>
<evidence type="ECO:0000313" key="6">
    <source>
        <dbReference type="Proteomes" id="UP001365542"/>
    </source>
</evidence>
<dbReference type="Proteomes" id="UP001365542">
    <property type="component" value="Unassembled WGS sequence"/>
</dbReference>
<name>A0AAV9XR80_9PEZI</name>
<evidence type="ECO:0000256" key="2">
    <source>
        <dbReference type="ARBA" id="ARBA00022737"/>
    </source>
</evidence>
<dbReference type="InterPro" id="IPR015915">
    <property type="entry name" value="Kelch-typ_b-propeller"/>
</dbReference>
<organism evidence="5 6">
    <name type="scientific">Orbilia ellipsospora</name>
    <dbReference type="NCBI Taxonomy" id="2528407"/>
    <lineage>
        <taxon>Eukaryota</taxon>
        <taxon>Fungi</taxon>
        <taxon>Dikarya</taxon>
        <taxon>Ascomycota</taxon>
        <taxon>Pezizomycotina</taxon>
        <taxon>Orbiliomycetes</taxon>
        <taxon>Orbiliales</taxon>
        <taxon>Orbiliaceae</taxon>
        <taxon>Orbilia</taxon>
    </lineage>
</organism>
<feature type="region of interest" description="Disordered" evidence="3">
    <location>
        <begin position="461"/>
        <end position="486"/>
    </location>
</feature>
<evidence type="ECO:0000256" key="3">
    <source>
        <dbReference type="SAM" id="MobiDB-lite"/>
    </source>
</evidence>
<evidence type="ECO:0000313" key="5">
    <source>
        <dbReference type="EMBL" id="KAK6544630.1"/>
    </source>
</evidence>
<evidence type="ECO:0008006" key="7">
    <source>
        <dbReference type="Google" id="ProtNLM"/>
    </source>
</evidence>
<keyword evidence="6" id="KW-1185">Reference proteome</keyword>
<feature type="compositionally biased region" description="Gly residues" evidence="3">
    <location>
        <begin position="474"/>
        <end position="486"/>
    </location>
</feature>
<comment type="caution">
    <text evidence="5">The sequence shown here is derived from an EMBL/GenBank/DDBJ whole genome shotgun (WGS) entry which is preliminary data.</text>
</comment>
<feature type="region of interest" description="Disordered" evidence="3">
    <location>
        <begin position="607"/>
        <end position="640"/>
    </location>
</feature>
<evidence type="ECO:0000256" key="4">
    <source>
        <dbReference type="SAM" id="Phobius"/>
    </source>
</evidence>
<feature type="transmembrane region" description="Helical" evidence="4">
    <location>
        <begin position="494"/>
        <end position="517"/>
    </location>
</feature>
<accession>A0AAV9XR80</accession>
<evidence type="ECO:0000256" key="1">
    <source>
        <dbReference type="ARBA" id="ARBA00022441"/>
    </source>
</evidence>
<dbReference type="AlphaFoldDB" id="A0AAV9XR80"/>
<dbReference type="PANTHER" id="PTHR46093">
    <property type="entry name" value="ACYL-COA-BINDING DOMAIN-CONTAINING PROTEIN 5"/>
    <property type="match status" value="1"/>
</dbReference>
<dbReference type="SUPFAM" id="SSF50965">
    <property type="entry name" value="Galactose oxidase, central domain"/>
    <property type="match status" value="1"/>
</dbReference>
<proteinExistence type="predicted"/>
<dbReference type="InterPro" id="IPR011043">
    <property type="entry name" value="Gal_Oxase/kelch_b-propeller"/>
</dbReference>
<keyword evidence="4" id="KW-0472">Membrane</keyword>
<keyword evidence="4" id="KW-0812">Transmembrane</keyword>
<dbReference type="Gene3D" id="2.120.10.80">
    <property type="entry name" value="Kelch-type beta propeller"/>
    <property type="match status" value="1"/>
</dbReference>
<gene>
    <name evidence="5" type="ORF">TWF694_001319</name>
</gene>
<keyword evidence="1" id="KW-0880">Kelch repeat</keyword>
<sequence>MPTLHGEEKALASRASTDLCAVINQASAIVGGQLYYAMGTYTFSDGNLQVRQNKLFTIPLTKSFPAHSLISSSTYSSVDIPAGVPINDDEGVFLYTNTTLYFYEPDQDRTNGTSIWTFNASNETFTQVTVGGGENVPYQLYPGGFASDPATGRMYYSGSLRNSQKRKVKRTLGDVEGEGYGVVRRAPSVPWVQILDASGGDFNASWVGGAGGGPTLLYGTLQYVRYGKKGILVGFGGVDPEDHSQFADQNVASYRSMTEIFIFDIDSQTWYSIEATGATGEDDIPTPRLSFCSTVSAAPDDSSFQITIYGGFWLSAAAATNKVHVLILPTFQWLDVTPKDQTLGDGNYGRQSHRCALWNDAQMIVLGGIIQGINSRNNTPVNTGTCNSTHPPLLVLDTTTFEWVDTFNPNKSYSQPKQIYDVIGGDWRGLNGRTSPNGGFNNSQLTFIFENKVRRIDQPTAFAASSPGPTSTSGPGGGSNGGGNGGGSKSNTGAIAGGVVAGVVVVALVAGIIWWFLRKRRTQEPPSIPQPEGVVVGGGVGGAPTGMNRFEKPELDGTVAGARPNQTAFDPQKVNGTDANGAVMELHGDLVGRPVDGNNHNLVYELESSQPRGELGSEAPRGELDSAQAVPLLHQPPRGV</sequence>
<reference evidence="5 6" key="1">
    <citation type="submission" date="2019-10" db="EMBL/GenBank/DDBJ databases">
        <authorList>
            <person name="Palmer J.M."/>
        </authorList>
    </citation>
    <scope>NUCLEOTIDE SEQUENCE [LARGE SCALE GENOMIC DNA]</scope>
    <source>
        <strain evidence="5 6">TWF694</strain>
    </source>
</reference>